<accession>A0A1Q9CUF5</accession>
<feature type="compositionally biased region" description="Low complexity" evidence="1">
    <location>
        <begin position="886"/>
        <end position="906"/>
    </location>
</feature>
<feature type="compositionally biased region" description="Acidic residues" evidence="1">
    <location>
        <begin position="916"/>
        <end position="926"/>
    </location>
</feature>
<feature type="compositionally biased region" description="Low complexity" evidence="1">
    <location>
        <begin position="680"/>
        <end position="694"/>
    </location>
</feature>
<keyword evidence="2" id="KW-0732">Signal</keyword>
<feature type="compositionally biased region" description="Low complexity" evidence="1">
    <location>
        <begin position="87"/>
        <end position="105"/>
    </location>
</feature>
<feature type="compositionally biased region" description="Low complexity" evidence="1">
    <location>
        <begin position="293"/>
        <end position="314"/>
    </location>
</feature>
<feature type="compositionally biased region" description="Basic and acidic residues" evidence="1">
    <location>
        <begin position="481"/>
        <end position="491"/>
    </location>
</feature>
<dbReference type="OMA" id="TEECAPQ"/>
<feature type="compositionally biased region" description="Polar residues" evidence="1">
    <location>
        <begin position="280"/>
        <end position="289"/>
    </location>
</feature>
<feature type="compositionally biased region" description="Low complexity" evidence="1">
    <location>
        <begin position="115"/>
        <end position="154"/>
    </location>
</feature>
<feature type="signal peptide" evidence="2">
    <location>
        <begin position="1"/>
        <end position="20"/>
    </location>
</feature>
<comment type="caution">
    <text evidence="3">The sequence shown here is derived from an EMBL/GenBank/DDBJ whole genome shotgun (WGS) entry which is preliminary data.</text>
</comment>
<feature type="region of interest" description="Disordered" evidence="1">
    <location>
        <begin position="864"/>
        <end position="930"/>
    </location>
</feature>
<dbReference type="OrthoDB" id="429946at2759"/>
<feature type="compositionally biased region" description="Polar residues" evidence="1">
    <location>
        <begin position="243"/>
        <end position="254"/>
    </location>
</feature>
<organism evidence="3 4">
    <name type="scientific">Symbiodinium microadriaticum</name>
    <name type="common">Dinoflagellate</name>
    <name type="synonym">Zooxanthella microadriatica</name>
    <dbReference type="NCBI Taxonomy" id="2951"/>
    <lineage>
        <taxon>Eukaryota</taxon>
        <taxon>Sar</taxon>
        <taxon>Alveolata</taxon>
        <taxon>Dinophyceae</taxon>
        <taxon>Suessiales</taxon>
        <taxon>Symbiodiniaceae</taxon>
        <taxon>Symbiodinium</taxon>
    </lineage>
</organism>
<feature type="compositionally biased region" description="Basic and acidic residues" evidence="1">
    <location>
        <begin position="1222"/>
        <end position="1234"/>
    </location>
</feature>
<keyword evidence="4" id="KW-1185">Reference proteome</keyword>
<feature type="compositionally biased region" description="Polar residues" evidence="1">
    <location>
        <begin position="872"/>
        <end position="885"/>
    </location>
</feature>
<feature type="compositionally biased region" description="Basic residues" evidence="1">
    <location>
        <begin position="594"/>
        <end position="603"/>
    </location>
</feature>
<feature type="chain" id="PRO_5012322122" evidence="2">
    <location>
        <begin position="21"/>
        <end position="1580"/>
    </location>
</feature>
<feature type="compositionally biased region" description="Low complexity" evidence="1">
    <location>
        <begin position="183"/>
        <end position="204"/>
    </location>
</feature>
<evidence type="ECO:0000256" key="1">
    <source>
        <dbReference type="SAM" id="MobiDB-lite"/>
    </source>
</evidence>
<feature type="compositionally biased region" description="Low complexity" evidence="1">
    <location>
        <begin position="634"/>
        <end position="644"/>
    </location>
</feature>
<gene>
    <name evidence="3" type="ORF">AK812_SmicGene32303</name>
</gene>
<feature type="region of interest" description="Disordered" evidence="1">
    <location>
        <begin position="80"/>
        <end position="361"/>
    </location>
</feature>
<feature type="compositionally biased region" description="Basic and acidic residues" evidence="1">
    <location>
        <begin position="530"/>
        <end position="540"/>
    </location>
</feature>
<feature type="region of interest" description="Disordered" evidence="1">
    <location>
        <begin position="594"/>
        <end position="618"/>
    </location>
</feature>
<feature type="region of interest" description="Disordered" evidence="1">
    <location>
        <begin position="1306"/>
        <end position="1335"/>
    </location>
</feature>
<evidence type="ECO:0000313" key="4">
    <source>
        <dbReference type="Proteomes" id="UP000186817"/>
    </source>
</evidence>
<protein>
    <submittedName>
        <fullName evidence="3">Uncharacterized protein</fullName>
    </submittedName>
</protein>
<evidence type="ECO:0000313" key="3">
    <source>
        <dbReference type="EMBL" id="OLP86558.1"/>
    </source>
</evidence>
<feature type="region of interest" description="Disordered" evidence="1">
    <location>
        <begin position="630"/>
        <end position="707"/>
    </location>
</feature>
<feature type="compositionally biased region" description="Low complexity" evidence="1">
    <location>
        <begin position="448"/>
        <end position="457"/>
    </location>
</feature>
<feature type="region of interest" description="Disordered" evidence="1">
    <location>
        <begin position="20"/>
        <end position="46"/>
    </location>
</feature>
<feature type="region of interest" description="Disordered" evidence="1">
    <location>
        <begin position="1211"/>
        <end position="1236"/>
    </location>
</feature>
<feature type="compositionally biased region" description="Low complexity" evidence="1">
    <location>
        <begin position="408"/>
        <end position="440"/>
    </location>
</feature>
<feature type="compositionally biased region" description="Low complexity" evidence="1">
    <location>
        <begin position="389"/>
        <end position="399"/>
    </location>
</feature>
<name>A0A1Q9CUF5_SYMMI</name>
<dbReference type="EMBL" id="LSRX01000910">
    <property type="protein sequence ID" value="OLP86558.1"/>
    <property type="molecule type" value="Genomic_DNA"/>
</dbReference>
<feature type="region of interest" description="Disordered" evidence="1">
    <location>
        <begin position="387"/>
        <end position="546"/>
    </location>
</feature>
<sequence length="1580" mass="169526">MGDRVLLALVLGVALHLGQAGTRKPTDQADAAPSNPGNDPWAFTYRRGAQPQPTLHLTAHLPEAGVQEPQEEIAQAAQLGTTHTDEPQIAPTQPEQQPTQAGTQGSHVPQRGPASHDTTAAATQAHRDTAAAAAQPASAGAAATAGATPTAPHQHTPRGRDPAGPQAPLPRHRPGGVSLGRAQPTQSGQQQPQPQPTQPQLQQSAGGVGQTSLTQPPLTPGWGATAPMQPVGHQPNSGAGGAATNNLPQPQQNHMHPGIGGGGILPSHQGDAYNPPLQPFPSQSAQSCHSHCPPQHTAQATAQPAQQTQPQQYTRGMQPGRTPKDAWGYYAPAYDPATDPWHEDEDDDPGPPPCQQPGTATRMGAMQQPLVYTVPADMNRWGYTLTYHPPTQAAPAQGGLPPPPPNTQPQAQAAQQQARPTQPQQQHPAQQDCSAPRQGAQGPGQPAGGTHTTGQQAEDSHTTLPSQTVPTLVLQGTAGDHMTHQPEHDKPPNQAATEQQPRGSNIPPAAELEEEEPAGGTSGGGKPQRPYHEGHGDQRMRGKRFKAAVQQAFGQRGWAKGEDVTWKDVAHLVGLKEEDSESEWERILAAGARGARRYHRPKMERRTAPEPGVSTEPHQHNFSVLLNLPKQLHNPHSNNNGSSPRKPRQQEETGGTPDDAEHPPPQQQQQQRCRRKRGRTLSTGTASSATCSSRQGGQNGPLPSRQSCQYSLPHGAWAGITLPWRSRRAPKYVSASRGFCRVRVRRQRGGRDPTGYMGTSTSFVLFPWGGVQGGRPRKWLLHITGGPPTPDPDATQLQPGTSFSLEMPPGAPTWQLGRLQPRLALQYYYDWGHMMGTGAIYDRLPRASNNPPTAWEQLALQLIPPPSRTRESAPNPSFRGGNQSETPSPGAAPSAGPTPTPSSLKPSPAPAPPAGDYDEPDEDDDEGHSFMQSSTQLNASASSDGGTTGQQRGRPSTMLTAAAMVRHWLRELAAVLRSQPMGDDIPILLEQALQIVGTNRDSEAHQDNGTVGGPGPCKKRRVLNTLELARMRLEDLCDEDGENGLCQHALWDDLKYALADLRQGQEAIAAVETAMAATVQGDLDWLSESWCQVLRLLIQEGEELLEEESKLDYVHPADVVALNEGAQEQPASPPGDHAATVDRLLRNALAVMHFVPRGGEELRQLQEAIRTWRQRHAGGSIFVDTQTTDGGEMAPQQAPNVEKWVPPLDAAQWTGSLPSSEHPPDSQEGDPHEPTDEDLLQALDEYERQEHEEALWGATGGGEVCATFFTVRDLDPVIALPLFPLYLLTGLTLLCEPERLLSGLGKKNKQTAEDDPKTWRGSRNITNNHEETSADTREQAAVKEGIFPNRFDFAGGRDGMFFLLFPGTPTTAGARSRTEWGEAQVRVRAPGARLPWTVSSVRAAPRASWTPGWSSLAALAPSGPSSWILRVRTSCAVLQFQYTEAQQCAADGLKVTGDVAPGFCQMVWEAEANGSNASDAVQSFSPAECIVKAAAPGWRGCACLDSRGYLQAGKTCTVKCEEPACNLPPGGIRPVPSAWVTSEVNPDLLPDHALATSRAPSCRAWWHGVTLLLGFCMFAA</sequence>
<evidence type="ECO:0000256" key="2">
    <source>
        <dbReference type="SAM" id="SignalP"/>
    </source>
</evidence>
<proteinExistence type="predicted"/>
<reference evidence="3 4" key="1">
    <citation type="submission" date="2016-02" db="EMBL/GenBank/DDBJ databases">
        <title>Genome analysis of coral dinoflagellate symbionts highlights evolutionary adaptations to a symbiotic lifestyle.</title>
        <authorList>
            <person name="Aranda M."/>
            <person name="Li Y."/>
            <person name="Liew Y.J."/>
            <person name="Baumgarten S."/>
            <person name="Simakov O."/>
            <person name="Wilson M."/>
            <person name="Piel J."/>
            <person name="Ashoor H."/>
            <person name="Bougouffa S."/>
            <person name="Bajic V.B."/>
            <person name="Ryu T."/>
            <person name="Ravasi T."/>
            <person name="Bayer T."/>
            <person name="Micklem G."/>
            <person name="Kim H."/>
            <person name="Bhak J."/>
            <person name="Lajeunesse T.C."/>
            <person name="Voolstra C.R."/>
        </authorList>
    </citation>
    <scope>NUCLEOTIDE SEQUENCE [LARGE SCALE GENOMIC DNA]</scope>
    <source>
        <strain evidence="3 4">CCMP2467</strain>
    </source>
</reference>
<feature type="compositionally biased region" description="Polar residues" evidence="1">
    <location>
        <begin position="494"/>
        <end position="503"/>
    </location>
</feature>
<dbReference type="Proteomes" id="UP000186817">
    <property type="component" value="Unassembled WGS sequence"/>
</dbReference>